<dbReference type="GO" id="GO:0008270">
    <property type="term" value="F:zinc ion binding"/>
    <property type="evidence" value="ECO:0007669"/>
    <property type="project" value="InterPro"/>
</dbReference>
<feature type="binding site" evidence="10">
    <location>
        <begin position="15"/>
        <end position="18"/>
    </location>
    <ligand>
        <name>5-methyltetrahydropteroyltri-L-glutamate</name>
        <dbReference type="ChEBI" id="CHEBI:58207"/>
    </ligand>
</feature>
<dbReference type="eggNOG" id="COG0620">
    <property type="taxonomic scope" value="Bacteria"/>
</dbReference>
<gene>
    <name evidence="10" type="primary">metE</name>
    <name evidence="16" type="ORF">UAU_02135</name>
</gene>
<comment type="function">
    <text evidence="1 10">Catalyzes the transfer of a methyl group from 5-methyltetrahydrofolate to homocysteine resulting in methionine formation.</text>
</comment>
<evidence type="ECO:0000256" key="9">
    <source>
        <dbReference type="ARBA" id="ARBA00023167"/>
    </source>
</evidence>
<evidence type="ECO:0000256" key="10">
    <source>
        <dbReference type="HAMAP-Rule" id="MF_00172"/>
    </source>
</evidence>
<keyword evidence="6 10" id="KW-0808">Transferase</keyword>
<dbReference type="EC" id="2.1.1.14" evidence="10"/>
<feature type="domain" description="Cobalamin-independent methionine synthase MetE N-terminal" evidence="15">
    <location>
        <begin position="3"/>
        <end position="312"/>
    </location>
</feature>
<keyword evidence="8 10" id="KW-0862">Zinc</keyword>
<keyword evidence="9 10" id="KW-0486">Methionine biosynthesis</keyword>
<dbReference type="RefSeq" id="WP_010757126.1">
    <property type="nucleotide sequence ID" value="NZ_ASWD01000001.1"/>
</dbReference>
<comment type="catalytic activity">
    <reaction evidence="10">
        <text>5-methyltetrahydropteroyltri-L-glutamate + L-homocysteine = tetrahydropteroyltri-L-glutamate + L-methionine</text>
        <dbReference type="Rhea" id="RHEA:21196"/>
        <dbReference type="ChEBI" id="CHEBI:57844"/>
        <dbReference type="ChEBI" id="CHEBI:58140"/>
        <dbReference type="ChEBI" id="CHEBI:58199"/>
        <dbReference type="ChEBI" id="CHEBI:58207"/>
        <dbReference type="EC" id="2.1.1.14"/>
    </reaction>
</comment>
<evidence type="ECO:0000256" key="2">
    <source>
        <dbReference type="ARBA" id="ARBA00004681"/>
    </source>
</evidence>
<dbReference type="Pfam" id="PF08267">
    <property type="entry name" value="Meth_synt_1"/>
    <property type="match status" value="1"/>
</dbReference>
<feature type="binding site" evidence="10">
    <location>
        <position position="720"/>
    </location>
    <ligand>
        <name>Zn(2+)</name>
        <dbReference type="ChEBI" id="CHEBI:29105"/>
        <note>catalytic</note>
    </ligand>
</feature>
<evidence type="ECO:0000256" key="6">
    <source>
        <dbReference type="ARBA" id="ARBA00022679"/>
    </source>
</evidence>
<feature type="binding site" evidence="10">
    <location>
        <position position="598"/>
    </location>
    <ligand>
        <name>5-methyltetrahydropteroyltri-L-glutamate</name>
        <dbReference type="ChEBI" id="CHEBI:58207"/>
    </ligand>
</feature>
<comment type="similarity">
    <text evidence="3 10">Belongs to the vitamin-B12 independent methionine synthase family.</text>
</comment>
<feature type="binding site" evidence="12">
    <location>
        <position position="637"/>
    </location>
    <ligand>
        <name>Zn(2+)</name>
        <dbReference type="ChEBI" id="CHEBI:29105"/>
        <label>1</label>
        <note>catalytic</note>
    </ligand>
</feature>
<dbReference type="InterPro" id="IPR013215">
    <property type="entry name" value="Cbl-indep_Met_Synth_N"/>
</dbReference>
<evidence type="ECO:0000256" key="13">
    <source>
        <dbReference type="PIRSR" id="PIRSR000382-3"/>
    </source>
</evidence>
<evidence type="ECO:0000313" key="16">
    <source>
        <dbReference type="EMBL" id="EOH94400.1"/>
    </source>
</evidence>
<keyword evidence="17" id="KW-1185">Reference proteome</keyword>
<name>R2SGE9_9ENTE</name>
<proteinExistence type="inferred from homology"/>
<dbReference type="PANTHER" id="PTHR30519">
    <property type="entry name" value="5-METHYLTETRAHYDROPTEROYLTRIGLUTAMATE--HOMOCYSTEINE METHYLTRANSFERASE"/>
    <property type="match status" value="1"/>
</dbReference>
<dbReference type="NCBIfam" id="NF003556">
    <property type="entry name" value="PRK05222.1"/>
    <property type="match status" value="1"/>
</dbReference>
<dbReference type="InterPro" id="IPR038071">
    <property type="entry name" value="UROD/MetE-like_sf"/>
</dbReference>
<comment type="cofactor">
    <cofactor evidence="10">
        <name>Zn(2+)</name>
        <dbReference type="ChEBI" id="CHEBI:29105"/>
    </cofactor>
    <text evidence="10">Binds 1 zinc ion per subunit.</text>
</comment>
<dbReference type="NCBIfam" id="TIGR01371">
    <property type="entry name" value="met_syn_B12ind"/>
    <property type="match status" value="1"/>
</dbReference>
<feature type="binding site" evidence="10 11">
    <location>
        <begin position="424"/>
        <end position="426"/>
    </location>
    <ligand>
        <name>L-homocysteine</name>
        <dbReference type="ChEBI" id="CHEBI:58199"/>
    </ligand>
</feature>
<evidence type="ECO:0000259" key="14">
    <source>
        <dbReference type="Pfam" id="PF01717"/>
    </source>
</evidence>
<keyword evidence="4 10" id="KW-0489">Methyltransferase</keyword>
<evidence type="ECO:0000259" key="15">
    <source>
        <dbReference type="Pfam" id="PF08267"/>
    </source>
</evidence>
<feature type="active site" description="Proton donor" evidence="10 13">
    <location>
        <position position="688"/>
    </location>
</feature>
<evidence type="ECO:0000256" key="7">
    <source>
        <dbReference type="ARBA" id="ARBA00022723"/>
    </source>
</evidence>
<dbReference type="InterPro" id="IPR002629">
    <property type="entry name" value="Met_Synth_C/arc"/>
</dbReference>
<comment type="pathway">
    <text evidence="2 10">Amino-acid biosynthesis; L-methionine biosynthesis via de novo pathway; L-methionine from L-homocysteine (MetE route): step 1/1.</text>
</comment>
<keyword evidence="10" id="KW-0677">Repeat</keyword>
<feature type="binding site" evidence="11">
    <location>
        <position position="119"/>
    </location>
    <ligand>
        <name>5-methyltetrahydropteroyltri-L-glutamate</name>
        <dbReference type="ChEBI" id="CHEBI:58207"/>
    </ligand>
</feature>
<evidence type="ECO:0000256" key="4">
    <source>
        <dbReference type="ARBA" id="ARBA00022603"/>
    </source>
</evidence>
<feature type="binding site" evidence="10">
    <location>
        <position position="477"/>
    </location>
    <ligand>
        <name>L-homocysteine</name>
        <dbReference type="ChEBI" id="CHEBI:58199"/>
    </ligand>
</feature>
<dbReference type="CDD" id="cd03311">
    <property type="entry name" value="CIMS_C_terminal_like"/>
    <property type="match status" value="1"/>
</dbReference>
<feature type="binding site" evidence="10">
    <location>
        <position position="637"/>
    </location>
    <ligand>
        <name>Zn(2+)</name>
        <dbReference type="ChEBI" id="CHEBI:29105"/>
        <note>catalytic</note>
    </ligand>
</feature>
<feature type="binding site" evidence="10 11">
    <location>
        <position position="554"/>
    </location>
    <ligand>
        <name>5-methyltetrahydropteroyltri-L-glutamate</name>
        <dbReference type="ChEBI" id="CHEBI:58207"/>
    </ligand>
</feature>
<dbReference type="SUPFAM" id="SSF51726">
    <property type="entry name" value="UROD/MetE-like"/>
    <property type="match status" value="2"/>
</dbReference>
<feature type="binding site" evidence="10 11">
    <location>
        <begin position="424"/>
        <end position="426"/>
    </location>
    <ligand>
        <name>L-methionine</name>
        <dbReference type="ChEBI" id="CHEBI:57844"/>
    </ligand>
</feature>
<organism evidence="16 17">
    <name type="scientific">Enterococcus pallens ATCC BAA-351</name>
    <dbReference type="NCBI Taxonomy" id="1158607"/>
    <lineage>
        <taxon>Bacteria</taxon>
        <taxon>Bacillati</taxon>
        <taxon>Bacillota</taxon>
        <taxon>Bacilli</taxon>
        <taxon>Lactobacillales</taxon>
        <taxon>Enterococcaceae</taxon>
        <taxon>Enterococcus</taxon>
    </lineage>
</organism>
<feature type="binding site" evidence="11">
    <location>
        <position position="18"/>
    </location>
    <ligand>
        <name>5-methyltetrahydropteroyltri-L-glutamate</name>
        <dbReference type="ChEBI" id="CHEBI:58207"/>
    </ligand>
</feature>
<feature type="binding site" evidence="10">
    <location>
        <position position="114"/>
    </location>
    <ligand>
        <name>5-methyltetrahydropteroyltri-L-glutamate</name>
        <dbReference type="ChEBI" id="CHEBI:58207"/>
    </ligand>
</feature>
<feature type="domain" description="Cobalamin-independent methionine synthase MetE C-terminal/archaeal" evidence="14">
    <location>
        <begin position="419"/>
        <end position="742"/>
    </location>
</feature>
<feature type="binding site" evidence="10">
    <location>
        <position position="635"/>
    </location>
    <ligand>
        <name>Zn(2+)</name>
        <dbReference type="ChEBI" id="CHEBI:29105"/>
        <note>catalytic</note>
    </ligand>
</feature>
<comment type="cofactor">
    <cofactor evidence="12">
        <name>Zn(2+)</name>
        <dbReference type="ChEBI" id="CHEBI:29105"/>
    </cofactor>
    <text evidence="12">Binds 2 Zn(2+) ions per subunit.</text>
</comment>
<evidence type="ECO:0000256" key="8">
    <source>
        <dbReference type="ARBA" id="ARBA00022833"/>
    </source>
</evidence>
<dbReference type="PIRSF" id="PIRSF000382">
    <property type="entry name" value="MeTrfase_B12_ind"/>
    <property type="match status" value="1"/>
</dbReference>
<evidence type="ECO:0000256" key="5">
    <source>
        <dbReference type="ARBA" id="ARBA00022605"/>
    </source>
</evidence>
<dbReference type="UniPathway" id="UPA00051">
    <property type="reaction ID" value="UER00082"/>
</dbReference>
<feature type="binding site" evidence="10 11">
    <location>
        <position position="477"/>
    </location>
    <ligand>
        <name>L-methionine</name>
        <dbReference type="ChEBI" id="CHEBI:57844"/>
    </ligand>
</feature>
<dbReference type="InterPro" id="IPR006276">
    <property type="entry name" value="Cobalamin-indep_Met_synthase"/>
</dbReference>
<dbReference type="GO" id="GO:0003871">
    <property type="term" value="F:5-methyltetrahydropteroyltriglutamate-homocysteine S-methyltransferase activity"/>
    <property type="evidence" value="ECO:0007669"/>
    <property type="project" value="UniProtKB-UniRule"/>
</dbReference>
<evidence type="ECO:0000256" key="12">
    <source>
        <dbReference type="PIRSR" id="PIRSR000382-2"/>
    </source>
</evidence>
<dbReference type="HOGENOM" id="CLU_013175_0_0_9"/>
<feature type="binding site" evidence="12">
    <location>
        <position position="635"/>
    </location>
    <ligand>
        <name>Zn(2+)</name>
        <dbReference type="ChEBI" id="CHEBI:29105"/>
        <label>1</label>
        <note>catalytic</note>
    </ligand>
</feature>
<feature type="binding site" evidence="10 11">
    <location>
        <begin position="508"/>
        <end position="509"/>
    </location>
    <ligand>
        <name>5-methyltetrahydropteroyltri-L-glutamate</name>
        <dbReference type="ChEBI" id="CHEBI:58207"/>
    </ligand>
</feature>
<feature type="binding site" evidence="10 11">
    <location>
        <position position="592"/>
    </location>
    <ligand>
        <name>L-methionine</name>
        <dbReference type="ChEBI" id="CHEBI:57844"/>
    </ligand>
</feature>
<dbReference type="CDD" id="cd03312">
    <property type="entry name" value="CIMS_N_terminal_like"/>
    <property type="match status" value="1"/>
</dbReference>
<dbReference type="STRING" id="160454.RV10_GL001804"/>
<dbReference type="HAMAP" id="MF_00172">
    <property type="entry name" value="Meth_synth"/>
    <property type="match status" value="1"/>
</dbReference>
<protein>
    <recommendedName>
        <fullName evidence="10">5-methyltetrahydropteroyltriglutamate--homocysteine methyltransferase</fullName>
        <ecNumber evidence="10">2.1.1.14</ecNumber>
    </recommendedName>
    <alternativeName>
        <fullName evidence="10">Cobalamin-independent methionine synthase</fullName>
    </alternativeName>
    <alternativeName>
        <fullName evidence="10">Methionine synthase, vitamin-B12 independent isozyme</fullName>
    </alternativeName>
</protein>
<dbReference type="AlphaFoldDB" id="R2SGE9"/>
<feature type="binding site" evidence="10">
    <location>
        <position position="659"/>
    </location>
    <ligand>
        <name>Zn(2+)</name>
        <dbReference type="ChEBI" id="CHEBI:29105"/>
        <note>catalytic</note>
    </ligand>
</feature>
<evidence type="ECO:0000256" key="3">
    <source>
        <dbReference type="ARBA" id="ARBA00009553"/>
    </source>
</evidence>
<reference evidence="16 17" key="1">
    <citation type="submission" date="2013-02" db="EMBL/GenBank/DDBJ databases">
        <title>The Genome Sequence of Enterococcus pallens BAA-351.</title>
        <authorList>
            <consortium name="The Broad Institute Genome Sequencing Platform"/>
            <consortium name="The Broad Institute Genome Sequencing Center for Infectious Disease"/>
            <person name="Earl A.M."/>
            <person name="Gilmore M.S."/>
            <person name="Lebreton F."/>
            <person name="Walker B."/>
            <person name="Young S.K."/>
            <person name="Zeng Q."/>
            <person name="Gargeya S."/>
            <person name="Fitzgerald M."/>
            <person name="Haas B."/>
            <person name="Abouelleil A."/>
            <person name="Alvarado L."/>
            <person name="Arachchi H.M."/>
            <person name="Berlin A.M."/>
            <person name="Chapman S.B."/>
            <person name="Dewar J."/>
            <person name="Goldberg J."/>
            <person name="Griggs A."/>
            <person name="Gujja S."/>
            <person name="Hansen M."/>
            <person name="Howarth C."/>
            <person name="Imamovic A."/>
            <person name="Larimer J."/>
            <person name="McCowan C."/>
            <person name="Murphy C."/>
            <person name="Neiman D."/>
            <person name="Pearson M."/>
            <person name="Priest M."/>
            <person name="Roberts A."/>
            <person name="Saif S."/>
            <person name="Shea T."/>
            <person name="Sisk P."/>
            <person name="Sykes S."/>
            <person name="Wortman J."/>
            <person name="Nusbaum C."/>
            <person name="Birren B."/>
        </authorList>
    </citation>
    <scope>NUCLEOTIDE SEQUENCE [LARGE SCALE GENOMIC DNA]</scope>
    <source>
        <strain evidence="16 17">ATCC BAA-351</strain>
    </source>
</reference>
<dbReference type="GO" id="GO:0032259">
    <property type="term" value="P:methylation"/>
    <property type="evidence" value="ECO:0007669"/>
    <property type="project" value="UniProtKB-KW"/>
</dbReference>
<keyword evidence="5 10" id="KW-0028">Amino-acid biosynthesis</keyword>
<dbReference type="Proteomes" id="UP000013782">
    <property type="component" value="Unassembled WGS sequence"/>
</dbReference>
<dbReference type="PATRIC" id="fig|1158607.3.peg.2107"/>
<dbReference type="Gene3D" id="3.20.20.210">
    <property type="match status" value="2"/>
</dbReference>
<sequence length="755" mass="86286">MKTTVIGFPRIGADRELKKITESYLRQESTAEELTQEGRRLRKFHWQLMRDAGIDLIPSNDFSFYDTTLDTAVLLNIIPQRYAELNLSALDTYFALARGYQGSAGDVTALPMKKWFNTNYHYLVPEFEAATQVKVAGTKIFDEYLEAKTTGIETKPVILGPFTLIKLAAFTNTTYQEHLTALITAYQEIIHRLDLQGAQWLQLDEPYLVKDLSEEDRSLFLNIYQKLTNSPRNIKLLLQTYFGDVRDVYEDLLALNLDGIGLDFVEGKQSLELVTASDFPEDKLLFAGVINGKNIWRNNYQKSIVLLDKLPSKHVVLSTSCSLLHVPFSVEQEEFPVEIAKHFSFAKEKLTELKEVAENVEQETAGWEPNQRLFREKRIVEKTILAEQLAGLTEKDFQRQPEFKKRSGLQKRTLNLPVLPTTTIGSFPQTREVKLNRARFKKQEINDVEYTAFLKEKIADCVAFQEEIELDVLVHGEYERNDMVEYFGENLEGFLFSKKAWVQSYGTRCVKPPIIWSDVSRKQSITVKWSAYAQSLTNKPVKGMLTGPVTILNWSFPREDISIKDSTLQIALAIQEEVLDLEANGIQIIQIDEAALREKLPLRKSDWYKEYLDWAIPAFRLVHSKVAPQTQIHTHMCYSEFADILPAIDQMDADVISFEASRSNLTLLDDLIAQNFQTAVGPGVYDIHSPRIPAVKELEATIKILLEKIPVEKLWINPDCGLKTRGETETFESLTNLTRAAKEIREVLVHAVSEN</sequence>
<dbReference type="GO" id="GO:0009086">
    <property type="term" value="P:methionine biosynthetic process"/>
    <property type="evidence" value="ECO:0007669"/>
    <property type="project" value="UniProtKB-UniRule"/>
</dbReference>
<accession>R2SGE9</accession>
<dbReference type="OrthoDB" id="244285at2"/>
<feature type="binding site" evidence="10 11">
    <location>
        <position position="592"/>
    </location>
    <ligand>
        <name>L-homocysteine</name>
        <dbReference type="ChEBI" id="CHEBI:58199"/>
    </ligand>
</feature>
<evidence type="ECO:0000256" key="11">
    <source>
        <dbReference type="PIRSR" id="PIRSR000382-1"/>
    </source>
</evidence>
<evidence type="ECO:0000313" key="17">
    <source>
        <dbReference type="Proteomes" id="UP000013782"/>
    </source>
</evidence>
<dbReference type="EMBL" id="AJAQ01000015">
    <property type="protein sequence ID" value="EOH94400.1"/>
    <property type="molecule type" value="Genomic_DNA"/>
</dbReference>
<feature type="binding site" evidence="12">
    <location>
        <position position="659"/>
    </location>
    <ligand>
        <name>Zn(2+)</name>
        <dbReference type="ChEBI" id="CHEBI:29105"/>
        <label>1</label>
        <note>catalytic</note>
    </ligand>
</feature>
<feature type="binding site" evidence="12">
    <location>
        <position position="720"/>
    </location>
    <ligand>
        <name>Zn(2+)</name>
        <dbReference type="ChEBI" id="CHEBI:29105"/>
        <label>1</label>
        <note>catalytic</note>
    </ligand>
</feature>
<comment type="caution">
    <text evidence="16">The sequence shown here is derived from an EMBL/GenBank/DDBJ whole genome shotgun (WGS) entry which is preliminary data.</text>
</comment>
<keyword evidence="7 10" id="KW-0479">Metal-binding</keyword>
<evidence type="ECO:0000256" key="1">
    <source>
        <dbReference type="ARBA" id="ARBA00002777"/>
    </source>
</evidence>
<dbReference type="Pfam" id="PF01717">
    <property type="entry name" value="Meth_synt_2"/>
    <property type="match status" value="1"/>
</dbReference>